<dbReference type="Pfam" id="PF11392">
    <property type="entry name" value="AllH"/>
    <property type="match status" value="1"/>
</dbReference>
<dbReference type="AlphaFoldDB" id="A0A0F9EJ81"/>
<sequence length="340" mass="37199">MTDSESPYYRSGYNAKSLYLNAQSIGLSAADRIHIQGKIGLIHSIFQRVINITLLGNRLISLVGQDVGQGPLNILVNIPNHINFSTIGIKKGDIVTRISESIVLGENAIVISTQWTELWEPKRNFRTILQPLKTIIANVEIMKNITLTSNYLGGLGELIPLTHINGLKDSKTEKLGSVSHLALPHILSMLKAIKSGHSPDITRITKHLVGLGPGLTPAADDMLIGLMISMLYISENFKETSIDVKKINKDIISIISGRTTIISEEFLREASVGNVNEAVTSLMENLLTSKQSELENSVRKILDLGCTSGTDTVFGVILGSHLMLNDIYCNSNKNEGIFRS</sequence>
<evidence type="ECO:0008006" key="2">
    <source>
        <dbReference type="Google" id="ProtNLM"/>
    </source>
</evidence>
<gene>
    <name evidence="1" type="ORF">LCGC14_2067750</name>
</gene>
<accession>A0A0F9EJ81</accession>
<protein>
    <recommendedName>
        <fullName evidence="2">DUF2877 domain-containing protein</fullName>
    </recommendedName>
</protein>
<evidence type="ECO:0000313" key="1">
    <source>
        <dbReference type="EMBL" id="KKL74153.1"/>
    </source>
</evidence>
<comment type="caution">
    <text evidence="1">The sequence shown here is derived from an EMBL/GenBank/DDBJ whole genome shotgun (WGS) entry which is preliminary data.</text>
</comment>
<organism evidence="1">
    <name type="scientific">marine sediment metagenome</name>
    <dbReference type="NCBI Taxonomy" id="412755"/>
    <lineage>
        <taxon>unclassified sequences</taxon>
        <taxon>metagenomes</taxon>
        <taxon>ecological metagenomes</taxon>
    </lineage>
</organism>
<reference evidence="1" key="1">
    <citation type="journal article" date="2015" name="Nature">
        <title>Complex archaea that bridge the gap between prokaryotes and eukaryotes.</title>
        <authorList>
            <person name="Spang A."/>
            <person name="Saw J.H."/>
            <person name="Jorgensen S.L."/>
            <person name="Zaremba-Niedzwiedzka K."/>
            <person name="Martijn J."/>
            <person name="Lind A.E."/>
            <person name="van Eijk R."/>
            <person name="Schleper C."/>
            <person name="Guy L."/>
            <person name="Ettema T.J."/>
        </authorList>
    </citation>
    <scope>NUCLEOTIDE SEQUENCE</scope>
</reference>
<dbReference type="EMBL" id="LAZR01024741">
    <property type="protein sequence ID" value="KKL74153.1"/>
    <property type="molecule type" value="Genomic_DNA"/>
</dbReference>
<name>A0A0F9EJ81_9ZZZZ</name>
<proteinExistence type="predicted"/>
<dbReference type="InterPro" id="IPR021530">
    <property type="entry name" value="AllH-like"/>
</dbReference>